<dbReference type="GO" id="GO:0016020">
    <property type="term" value="C:membrane"/>
    <property type="evidence" value="ECO:0007669"/>
    <property type="project" value="TreeGrafter"/>
</dbReference>
<dbReference type="Pfam" id="PF12697">
    <property type="entry name" value="Abhydrolase_6"/>
    <property type="match status" value="1"/>
</dbReference>
<feature type="active site" description="Nucleophile" evidence="2">
    <location>
        <position position="81"/>
    </location>
</feature>
<reference evidence="5 6" key="1">
    <citation type="submission" date="2019-11" db="EMBL/GenBank/DDBJ databases">
        <title>Draft genome sequences of five Paenibacillus species of dairy origin.</title>
        <authorList>
            <person name="Olajide A.M."/>
            <person name="Chen S."/>
            <person name="Lapointe G."/>
        </authorList>
    </citation>
    <scope>NUCLEOTIDE SEQUENCE [LARGE SCALE GENOMIC DNA]</scope>
    <source>
        <strain evidence="5 6">2CS3</strain>
    </source>
</reference>
<dbReference type="RefSeq" id="WP_054797370.1">
    <property type="nucleotide sequence ID" value="NZ_JARTHJ010000325.1"/>
</dbReference>
<evidence type="ECO:0000313" key="5">
    <source>
        <dbReference type="EMBL" id="MUG73872.1"/>
    </source>
</evidence>
<sequence length="221" mass="25432">MAEERACLLLHGFTGGPYEVQPLADYLQGYGYDCHVPTLPGHDPELLGLAASTWQDWLDAAADEARRLSRHYASVDLIGFSMGGLISAYLANRFPIRRLVLLSAAAIYISPVRFMRDLVDRMRTHDWEHWQRVKRVPLPAAVQFMKLARFAKRHELNRISVPTLIIQGRQDQIVHPRSARYIYNRIQGEKELLYVPKSRHLLCLEPEAAEVFQAVRRFLTQ</sequence>
<feature type="active site" description="Charge relay system" evidence="2">
    <location>
        <position position="171"/>
    </location>
</feature>
<dbReference type="InterPro" id="IPR029058">
    <property type="entry name" value="AB_hydrolase_fold"/>
</dbReference>
<dbReference type="InterPro" id="IPR050266">
    <property type="entry name" value="AB_hydrolase_sf"/>
</dbReference>
<organism evidence="5 6">
    <name type="scientific">Paenibacillus validus</name>
    <dbReference type="NCBI Taxonomy" id="44253"/>
    <lineage>
        <taxon>Bacteria</taxon>
        <taxon>Bacillati</taxon>
        <taxon>Bacillota</taxon>
        <taxon>Bacilli</taxon>
        <taxon>Bacillales</taxon>
        <taxon>Paenibacillaceae</taxon>
        <taxon>Paenibacillus</taxon>
    </lineage>
</organism>
<keyword evidence="1 5" id="KW-0378">Hydrolase</keyword>
<dbReference type="AlphaFoldDB" id="A0A7X3CW62"/>
<keyword evidence="6" id="KW-1185">Reference proteome</keyword>
<dbReference type="EMBL" id="WNZX01000034">
    <property type="protein sequence ID" value="MUG73872.1"/>
    <property type="molecule type" value="Genomic_DNA"/>
</dbReference>
<dbReference type="PIRSF" id="PIRSF017388">
    <property type="entry name" value="Esterase_lipase"/>
    <property type="match status" value="1"/>
</dbReference>
<protein>
    <submittedName>
        <fullName evidence="5">Alpha/beta fold hydrolase</fullName>
    </submittedName>
</protein>
<name>A0A7X3CW62_9BACL</name>
<comment type="caution">
    <text evidence="5">The sequence shown here is derived from an EMBL/GenBank/DDBJ whole genome shotgun (WGS) entry which is preliminary data.</text>
</comment>
<evidence type="ECO:0000256" key="1">
    <source>
        <dbReference type="ARBA" id="ARBA00022801"/>
    </source>
</evidence>
<feature type="binding site" evidence="3">
    <location>
        <position position="13"/>
    </location>
    <ligand>
        <name>substrate</name>
    </ligand>
</feature>
<gene>
    <name evidence="5" type="ORF">GNP93_25020</name>
</gene>
<dbReference type="Gene3D" id="3.40.50.1820">
    <property type="entry name" value="alpha/beta hydrolase"/>
    <property type="match status" value="1"/>
</dbReference>
<proteinExistence type="predicted"/>
<dbReference type="SUPFAM" id="SSF53474">
    <property type="entry name" value="alpha/beta-Hydrolases"/>
    <property type="match status" value="1"/>
</dbReference>
<accession>A0A7X3CW62</accession>
<feature type="active site" description="Charge relay system" evidence="2">
    <location>
        <position position="200"/>
    </location>
</feature>
<dbReference type="PANTHER" id="PTHR43798">
    <property type="entry name" value="MONOACYLGLYCEROL LIPASE"/>
    <property type="match status" value="1"/>
</dbReference>
<dbReference type="InterPro" id="IPR000073">
    <property type="entry name" value="AB_hydrolase_1"/>
</dbReference>
<evidence type="ECO:0000256" key="3">
    <source>
        <dbReference type="PIRSR" id="PIRSR017388-2"/>
    </source>
</evidence>
<dbReference type="InterPro" id="IPR012354">
    <property type="entry name" value="Esterase_lipase"/>
</dbReference>
<dbReference type="PANTHER" id="PTHR43798:SF31">
    <property type="entry name" value="AB HYDROLASE SUPERFAMILY PROTEIN YCLE"/>
    <property type="match status" value="1"/>
</dbReference>
<evidence type="ECO:0000256" key="2">
    <source>
        <dbReference type="PIRSR" id="PIRSR017388-1"/>
    </source>
</evidence>
<evidence type="ECO:0000313" key="6">
    <source>
        <dbReference type="Proteomes" id="UP000450917"/>
    </source>
</evidence>
<evidence type="ECO:0000259" key="4">
    <source>
        <dbReference type="Pfam" id="PF12697"/>
    </source>
</evidence>
<feature type="binding site" evidence="3">
    <location>
        <position position="82"/>
    </location>
    <ligand>
        <name>substrate</name>
    </ligand>
</feature>
<dbReference type="Proteomes" id="UP000450917">
    <property type="component" value="Unassembled WGS sequence"/>
</dbReference>
<dbReference type="GO" id="GO:0052689">
    <property type="term" value="F:carboxylic ester hydrolase activity"/>
    <property type="evidence" value="ECO:0007669"/>
    <property type="project" value="InterPro"/>
</dbReference>
<feature type="domain" description="AB hydrolase-1" evidence="4">
    <location>
        <begin position="8"/>
        <end position="208"/>
    </location>
</feature>